<dbReference type="InterPro" id="IPR021251">
    <property type="entry name" value="DUF2793"/>
</dbReference>
<dbReference type="EMBL" id="JBHRTQ010000011">
    <property type="protein sequence ID" value="MFC3175222.1"/>
    <property type="molecule type" value="Genomic_DNA"/>
</dbReference>
<evidence type="ECO:0000313" key="2">
    <source>
        <dbReference type="Proteomes" id="UP001595604"/>
    </source>
</evidence>
<reference evidence="2" key="1">
    <citation type="journal article" date="2019" name="Int. J. Syst. Evol. Microbiol.">
        <title>The Global Catalogue of Microorganisms (GCM) 10K type strain sequencing project: providing services to taxonomists for standard genome sequencing and annotation.</title>
        <authorList>
            <consortium name="The Broad Institute Genomics Platform"/>
            <consortium name="The Broad Institute Genome Sequencing Center for Infectious Disease"/>
            <person name="Wu L."/>
            <person name="Ma J."/>
        </authorList>
    </citation>
    <scope>NUCLEOTIDE SEQUENCE [LARGE SCALE GENOMIC DNA]</scope>
    <source>
        <strain evidence="2">KCTC 42984</strain>
    </source>
</reference>
<sequence>MSDPVTFDSTSARFSLPLLFVGQAQKEDFVNEAIVMIDGLLHCAIEAELNTPPATPIDGQCWLVGSAATGAWTGHEGAIAMRQLGQWLFALPRDGMQVLNKATAQRIGRIAGTWRAPAAPTAASGGTVVDVEARSSLAALMTALKQAGVLPA</sequence>
<name>A0ABV7ITF5_9SPHN</name>
<proteinExistence type="predicted"/>
<dbReference type="Pfam" id="PF10983">
    <property type="entry name" value="DUF2793"/>
    <property type="match status" value="1"/>
</dbReference>
<dbReference type="RefSeq" id="WP_379510600.1">
    <property type="nucleotide sequence ID" value="NZ_JBHRTQ010000011.1"/>
</dbReference>
<keyword evidence="2" id="KW-1185">Reference proteome</keyword>
<protein>
    <submittedName>
        <fullName evidence="1">DUF2793 domain-containing protein</fullName>
    </submittedName>
</protein>
<accession>A0ABV7ITF5</accession>
<organism evidence="1 2">
    <name type="scientific">Novosphingobium bradum</name>
    <dbReference type="NCBI Taxonomy" id="1737444"/>
    <lineage>
        <taxon>Bacteria</taxon>
        <taxon>Pseudomonadati</taxon>
        <taxon>Pseudomonadota</taxon>
        <taxon>Alphaproteobacteria</taxon>
        <taxon>Sphingomonadales</taxon>
        <taxon>Sphingomonadaceae</taxon>
        <taxon>Novosphingobium</taxon>
    </lineage>
</organism>
<gene>
    <name evidence="1" type="ORF">ACFOD9_13255</name>
</gene>
<dbReference type="Proteomes" id="UP001595604">
    <property type="component" value="Unassembled WGS sequence"/>
</dbReference>
<comment type="caution">
    <text evidence="1">The sequence shown here is derived from an EMBL/GenBank/DDBJ whole genome shotgun (WGS) entry which is preliminary data.</text>
</comment>
<evidence type="ECO:0000313" key="1">
    <source>
        <dbReference type="EMBL" id="MFC3175222.1"/>
    </source>
</evidence>